<evidence type="ECO:0000313" key="1">
    <source>
        <dbReference type="EMBL" id="TCO77899.1"/>
    </source>
</evidence>
<reference evidence="1 2" key="1">
    <citation type="submission" date="2019-03" db="EMBL/GenBank/DDBJ databases">
        <title>Genomic Encyclopedia of Type Strains, Phase IV (KMG-IV): sequencing the most valuable type-strain genomes for metagenomic binning, comparative biology and taxonomic classification.</title>
        <authorList>
            <person name="Goeker M."/>
        </authorList>
    </citation>
    <scope>NUCLEOTIDE SEQUENCE [LARGE SCALE GENOMIC DNA]</scope>
    <source>
        <strain evidence="1 2">DSM 23344</strain>
    </source>
</reference>
<comment type="caution">
    <text evidence="1">The sequence shown here is derived from an EMBL/GenBank/DDBJ whole genome shotgun (WGS) entry which is preliminary data.</text>
</comment>
<proteinExistence type="predicted"/>
<protein>
    <submittedName>
        <fullName evidence="1">AlpA family transcriptional regulator</fullName>
    </submittedName>
</protein>
<name>A0A4R2L202_9GAMM</name>
<dbReference type="EMBL" id="SLWX01000002">
    <property type="protein sequence ID" value="TCO77899.1"/>
    <property type="molecule type" value="Genomic_DNA"/>
</dbReference>
<dbReference type="SUPFAM" id="SSF46955">
    <property type="entry name" value="Putative DNA-binding domain"/>
    <property type="match status" value="1"/>
</dbReference>
<dbReference type="OrthoDB" id="5298532at2"/>
<sequence>MPETVTPIRLVKDRTLAVALDVDRSTIWRWVREGTLPPPMRIGPNSTRFDLRACLDAIQRGEREAAKP</sequence>
<dbReference type="Proteomes" id="UP000294980">
    <property type="component" value="Unassembled WGS sequence"/>
</dbReference>
<dbReference type="Gene3D" id="1.10.10.10">
    <property type="entry name" value="Winged helix-like DNA-binding domain superfamily/Winged helix DNA-binding domain"/>
    <property type="match status" value="1"/>
</dbReference>
<organism evidence="1 2">
    <name type="scientific">Chromatocurvus halotolerans</name>
    <dbReference type="NCBI Taxonomy" id="1132028"/>
    <lineage>
        <taxon>Bacteria</taxon>
        <taxon>Pseudomonadati</taxon>
        <taxon>Pseudomonadota</taxon>
        <taxon>Gammaproteobacteria</taxon>
        <taxon>Cellvibrionales</taxon>
        <taxon>Halieaceae</taxon>
        <taxon>Chromatocurvus</taxon>
    </lineage>
</organism>
<keyword evidence="2" id="KW-1185">Reference proteome</keyword>
<dbReference type="InterPro" id="IPR009061">
    <property type="entry name" value="DNA-bd_dom_put_sf"/>
</dbReference>
<dbReference type="InterPro" id="IPR036388">
    <property type="entry name" value="WH-like_DNA-bd_sf"/>
</dbReference>
<accession>A0A4R2L202</accession>
<evidence type="ECO:0000313" key="2">
    <source>
        <dbReference type="Proteomes" id="UP000294980"/>
    </source>
</evidence>
<gene>
    <name evidence="1" type="ORF">EV688_102359</name>
</gene>
<dbReference type="AlphaFoldDB" id="A0A4R2L202"/>